<proteinExistence type="predicted"/>
<organism evidence="2 3">
    <name type="scientific">Thraustotheca clavata</name>
    <dbReference type="NCBI Taxonomy" id="74557"/>
    <lineage>
        <taxon>Eukaryota</taxon>
        <taxon>Sar</taxon>
        <taxon>Stramenopiles</taxon>
        <taxon>Oomycota</taxon>
        <taxon>Saprolegniomycetes</taxon>
        <taxon>Saprolegniales</taxon>
        <taxon>Achlyaceae</taxon>
        <taxon>Thraustotheca</taxon>
    </lineage>
</organism>
<evidence type="ECO:0000313" key="2">
    <source>
        <dbReference type="EMBL" id="OQS04818.1"/>
    </source>
</evidence>
<dbReference type="OrthoDB" id="61680at2759"/>
<keyword evidence="3" id="KW-1185">Reference proteome</keyword>
<gene>
    <name evidence="2" type="ORF">THRCLA_02980</name>
</gene>
<name>A0A1W0A3K4_9STRA</name>
<dbReference type="EMBL" id="JNBS01000546">
    <property type="protein sequence ID" value="OQS04818.1"/>
    <property type="molecule type" value="Genomic_DNA"/>
</dbReference>
<reference evidence="2 3" key="1">
    <citation type="journal article" date="2014" name="Genome Biol. Evol.">
        <title>The secreted proteins of Achlya hypogyna and Thraustotheca clavata identify the ancestral oomycete secretome and reveal gene acquisitions by horizontal gene transfer.</title>
        <authorList>
            <person name="Misner I."/>
            <person name="Blouin N."/>
            <person name="Leonard G."/>
            <person name="Richards T.A."/>
            <person name="Lane C.E."/>
        </authorList>
    </citation>
    <scope>NUCLEOTIDE SEQUENCE [LARGE SCALE GENOMIC DNA]</scope>
    <source>
        <strain evidence="2 3">ATCC 34112</strain>
    </source>
</reference>
<evidence type="ECO:0000256" key="1">
    <source>
        <dbReference type="SAM" id="MobiDB-lite"/>
    </source>
</evidence>
<dbReference type="Proteomes" id="UP000243217">
    <property type="component" value="Unassembled WGS sequence"/>
</dbReference>
<sequence>MIDSDMAAFVVFLIQDFFKVMEMPLSLRAFTDELDERVKMSLSAALWYRMSSITGLTSLLQSFSDQNTKISYLHVLIDFAVAERRKIVHASAPTLVQMTKKTLRPKSAKVCSSTPALPVANNQDEHGMTKMDIRTCVSYPKLTRKSNGIIKEKDELGCLVQNGQSKEKHRRFSTLSMLSLPQIVTLHDENLPNEEPSSKPDDDKSHERWIPEGKRVNRLRRQLLDVRHNKLHQQSYEKVMQHINKPPYQCPDELQPTECKLCLVTFPKCNLVLDIPYKIIMDLRKEWDPSLKELNPSIARPPMYYDAVKVCRFCAQFVHNAHDRETATIESTMHAKKITPKGITQSRRPSTTHIKTDTCTDPYALEPYLSDSSSGDEHYIIGNDPDDDTRLIQGEIGKQLLYGAQHERTLRNLNQNEWNVITGGSNLHIFKHNSLVDGANALAPTLRTLLSDH</sequence>
<accession>A0A1W0A3K4</accession>
<feature type="region of interest" description="Disordered" evidence="1">
    <location>
        <begin position="186"/>
        <end position="210"/>
    </location>
</feature>
<protein>
    <submittedName>
        <fullName evidence="2">Uncharacterized protein</fullName>
    </submittedName>
</protein>
<comment type="caution">
    <text evidence="2">The sequence shown here is derived from an EMBL/GenBank/DDBJ whole genome shotgun (WGS) entry which is preliminary data.</text>
</comment>
<dbReference type="AlphaFoldDB" id="A0A1W0A3K4"/>
<evidence type="ECO:0000313" key="3">
    <source>
        <dbReference type="Proteomes" id="UP000243217"/>
    </source>
</evidence>